<proteinExistence type="inferred from homology"/>
<gene>
    <name evidence="3" type="ORF">A6X21_09940</name>
</gene>
<organism evidence="3 4">
    <name type="scientific">Planctopirus hydrillae</name>
    <dbReference type="NCBI Taxonomy" id="1841610"/>
    <lineage>
        <taxon>Bacteria</taxon>
        <taxon>Pseudomonadati</taxon>
        <taxon>Planctomycetota</taxon>
        <taxon>Planctomycetia</taxon>
        <taxon>Planctomycetales</taxon>
        <taxon>Planctomycetaceae</taxon>
        <taxon>Planctopirus</taxon>
    </lineage>
</organism>
<protein>
    <recommendedName>
        <fullName evidence="2">YCII-related domain-containing protein</fullName>
    </recommendedName>
</protein>
<sequence>MREKKTITDALKASEGRLRKLLYVVTSTANGGFGPIKENIQAHLEYLGTLESSGTLFMAGPLFDEEPDSWSGDGLLIYNASSLEEATRIAEADPLHRSGARSYSIRPWLLNDGCMNLTFHFSDQKIAVE</sequence>
<dbReference type="Proteomes" id="UP000094828">
    <property type="component" value="Unassembled WGS sequence"/>
</dbReference>
<dbReference type="PANTHER" id="PTHR37828:SF1">
    <property type="entry name" value="YCII-RELATED DOMAIN-CONTAINING PROTEIN"/>
    <property type="match status" value="1"/>
</dbReference>
<dbReference type="Gene3D" id="3.30.70.1060">
    <property type="entry name" value="Dimeric alpha+beta barrel"/>
    <property type="match status" value="1"/>
</dbReference>
<comment type="caution">
    <text evidence="3">The sequence shown here is derived from an EMBL/GenBank/DDBJ whole genome shotgun (WGS) entry which is preliminary data.</text>
</comment>
<dbReference type="AlphaFoldDB" id="A0A1C3E799"/>
<evidence type="ECO:0000313" key="3">
    <source>
        <dbReference type="EMBL" id="ODA29122.1"/>
    </source>
</evidence>
<dbReference type="OrthoDB" id="5523400at2"/>
<accession>A0A1C3E799</accession>
<dbReference type="Pfam" id="PF03795">
    <property type="entry name" value="YCII"/>
    <property type="match status" value="1"/>
</dbReference>
<dbReference type="PANTHER" id="PTHR37828">
    <property type="entry name" value="GSR2449 PROTEIN"/>
    <property type="match status" value="1"/>
</dbReference>
<evidence type="ECO:0000259" key="2">
    <source>
        <dbReference type="Pfam" id="PF03795"/>
    </source>
</evidence>
<name>A0A1C3E799_9PLAN</name>
<dbReference type="InterPro" id="IPR005545">
    <property type="entry name" value="YCII"/>
</dbReference>
<dbReference type="RefSeq" id="WP_068850413.1">
    <property type="nucleotide sequence ID" value="NZ_LYDR01000144.1"/>
</dbReference>
<comment type="similarity">
    <text evidence="1">Belongs to the YciI family.</text>
</comment>
<feature type="domain" description="YCII-related" evidence="2">
    <location>
        <begin position="23"/>
        <end position="108"/>
    </location>
</feature>
<dbReference type="SUPFAM" id="SSF54909">
    <property type="entry name" value="Dimeric alpha+beta barrel"/>
    <property type="match status" value="1"/>
</dbReference>
<reference evidence="3 4" key="1">
    <citation type="submission" date="2016-05" db="EMBL/GenBank/DDBJ databases">
        <title>Genomic and physiological characterization of Planctopirus sp. isolated from fresh water lake.</title>
        <authorList>
            <person name="Subhash Y."/>
            <person name="Ramana C."/>
        </authorList>
    </citation>
    <scope>NUCLEOTIDE SEQUENCE [LARGE SCALE GENOMIC DNA]</scope>
    <source>
        <strain evidence="3 4">JC280</strain>
    </source>
</reference>
<dbReference type="InterPro" id="IPR011008">
    <property type="entry name" value="Dimeric_a/b-barrel"/>
</dbReference>
<keyword evidence="4" id="KW-1185">Reference proteome</keyword>
<dbReference type="STRING" id="1841610.A6X21_09940"/>
<dbReference type="EMBL" id="LYDR01000144">
    <property type="protein sequence ID" value="ODA29122.1"/>
    <property type="molecule type" value="Genomic_DNA"/>
</dbReference>
<evidence type="ECO:0000256" key="1">
    <source>
        <dbReference type="ARBA" id="ARBA00007689"/>
    </source>
</evidence>
<evidence type="ECO:0000313" key="4">
    <source>
        <dbReference type="Proteomes" id="UP000094828"/>
    </source>
</evidence>